<evidence type="ECO:0000313" key="5">
    <source>
        <dbReference type="EMBL" id="TDX94972.1"/>
    </source>
</evidence>
<dbReference type="Proteomes" id="UP000269375">
    <property type="component" value="Unassembled WGS sequence"/>
</dbReference>
<dbReference type="InterPro" id="IPR000182">
    <property type="entry name" value="GNAT_dom"/>
</dbReference>
<dbReference type="GO" id="GO:0016747">
    <property type="term" value="F:acyltransferase activity, transferring groups other than amino-acyl groups"/>
    <property type="evidence" value="ECO:0007669"/>
    <property type="project" value="InterPro"/>
</dbReference>
<proteinExistence type="predicted"/>
<organism evidence="4 6">
    <name type="scientific">Chryseobacterium daecheongense</name>
    <dbReference type="NCBI Taxonomy" id="192389"/>
    <lineage>
        <taxon>Bacteria</taxon>
        <taxon>Pseudomonadati</taxon>
        <taxon>Bacteroidota</taxon>
        <taxon>Flavobacteriia</taxon>
        <taxon>Flavobacteriales</taxon>
        <taxon>Weeksellaceae</taxon>
        <taxon>Chryseobacterium group</taxon>
        <taxon>Chryseobacterium</taxon>
    </lineage>
</organism>
<dbReference type="Pfam" id="PF00583">
    <property type="entry name" value="Acetyltransf_1"/>
    <property type="match status" value="1"/>
</dbReference>
<evidence type="ECO:0000313" key="4">
    <source>
        <dbReference type="EMBL" id="ROI00084.1"/>
    </source>
</evidence>
<keyword evidence="7" id="KW-1185">Reference proteome</keyword>
<reference evidence="5 7" key="2">
    <citation type="submission" date="2019-03" db="EMBL/GenBank/DDBJ databases">
        <title>Genomic Encyclopedia of Archaeal and Bacterial Type Strains, Phase II (KMG-II): from individual species to whole genera.</title>
        <authorList>
            <person name="Goeker M."/>
        </authorList>
    </citation>
    <scope>NUCLEOTIDE SEQUENCE [LARGE SCALE GENOMIC DNA]</scope>
    <source>
        <strain evidence="5 7">DSM 15235</strain>
    </source>
</reference>
<comment type="caution">
    <text evidence="4">The sequence shown here is derived from an EMBL/GenBank/DDBJ whole genome shotgun (WGS) entry which is preliminary data.</text>
</comment>
<sequence length="153" mass="17851">MNIKSPLKMKISRLNPDDSEKLRLLEKLYVEVFEVKNSQNPGLEYFKNLLKNDNFIYLIAENEYEIIGGLTAYLMPSLHGHLEVYVYDLAVKNNFQRKGIGTLLMQKIFEISKNLDAAEVFLQADNVDEHALRFYRKLKGIPEEDITNFSYKL</sequence>
<dbReference type="EMBL" id="RJTX01000001">
    <property type="protein sequence ID" value="ROI00084.1"/>
    <property type="molecule type" value="Genomic_DNA"/>
</dbReference>
<dbReference type="PANTHER" id="PTHR42919:SF8">
    <property type="entry name" value="N-ALPHA-ACETYLTRANSFERASE 50"/>
    <property type="match status" value="1"/>
</dbReference>
<evidence type="ECO:0000313" key="7">
    <source>
        <dbReference type="Proteomes" id="UP000295709"/>
    </source>
</evidence>
<evidence type="ECO:0000313" key="6">
    <source>
        <dbReference type="Proteomes" id="UP000269375"/>
    </source>
</evidence>
<reference evidence="4" key="1">
    <citation type="submission" date="2018-11" db="EMBL/GenBank/DDBJ databases">
        <title>Proposal to divide the Flavobacteriaceae and reorganize its genera based on Amino Acid Identity values calculated from whole genome sequences.</title>
        <authorList>
            <person name="Nicholson A.C."/>
            <person name="Gulvik C.A."/>
            <person name="Whitney A.M."/>
            <person name="Humrighouse B.W."/>
            <person name="Bell M."/>
            <person name="Holmes B."/>
            <person name="Steigerwalt A."/>
            <person name="Villarma A."/>
            <person name="Sheth M."/>
            <person name="Batra D."/>
            <person name="Pryor J."/>
            <person name="Bernardet J.-F."/>
            <person name="Hugo C."/>
            <person name="Kampfer P."/>
            <person name="Newman J."/>
            <person name="Mcquiston J.R."/>
        </authorList>
    </citation>
    <scope>NUCLEOTIDE SEQUENCE</scope>
    <source>
        <strain evidence="4">DSM 15235</strain>
    </source>
</reference>
<dbReference type="AlphaFoldDB" id="A0A3N0W4T5"/>
<evidence type="ECO:0000256" key="2">
    <source>
        <dbReference type="ARBA" id="ARBA00023315"/>
    </source>
</evidence>
<accession>A0A3N0W4T5</accession>
<dbReference type="Proteomes" id="UP000295709">
    <property type="component" value="Unassembled WGS sequence"/>
</dbReference>
<dbReference type="PROSITE" id="PS51186">
    <property type="entry name" value="GNAT"/>
    <property type="match status" value="1"/>
</dbReference>
<evidence type="ECO:0000256" key="1">
    <source>
        <dbReference type="ARBA" id="ARBA00022679"/>
    </source>
</evidence>
<name>A0A3N0W4T5_9FLAO</name>
<dbReference type="PANTHER" id="PTHR42919">
    <property type="entry name" value="N-ALPHA-ACETYLTRANSFERASE"/>
    <property type="match status" value="1"/>
</dbReference>
<feature type="domain" description="N-acetyltransferase" evidence="3">
    <location>
        <begin position="9"/>
        <end position="153"/>
    </location>
</feature>
<keyword evidence="1 4" id="KW-0808">Transferase</keyword>
<dbReference type="EMBL" id="SOQW01000001">
    <property type="protein sequence ID" value="TDX94972.1"/>
    <property type="molecule type" value="Genomic_DNA"/>
</dbReference>
<dbReference type="InterPro" id="IPR016181">
    <property type="entry name" value="Acyl_CoA_acyltransferase"/>
</dbReference>
<protein>
    <submittedName>
        <fullName evidence="5">Aminoglycoside 3-N-acetyltransferase I</fullName>
    </submittedName>
    <submittedName>
        <fullName evidence="4">GNAT family N-acetyltransferase</fullName>
    </submittedName>
</protein>
<gene>
    <name evidence="5" type="ORF">BCF50_0744</name>
    <name evidence="4" type="ORF">EGI05_04130</name>
</gene>
<dbReference type="CDD" id="cd04301">
    <property type="entry name" value="NAT_SF"/>
    <property type="match status" value="1"/>
</dbReference>
<keyword evidence="2" id="KW-0012">Acyltransferase</keyword>
<dbReference type="InterPro" id="IPR051556">
    <property type="entry name" value="N-term/lysine_N-AcTrnsfr"/>
</dbReference>
<dbReference type="Gene3D" id="3.40.630.30">
    <property type="match status" value="1"/>
</dbReference>
<dbReference type="SUPFAM" id="SSF55729">
    <property type="entry name" value="Acyl-CoA N-acyltransferases (Nat)"/>
    <property type="match status" value="1"/>
</dbReference>
<evidence type="ECO:0000259" key="3">
    <source>
        <dbReference type="PROSITE" id="PS51186"/>
    </source>
</evidence>
<dbReference type="OrthoDB" id="9797178at2"/>